<evidence type="ECO:0000256" key="4">
    <source>
        <dbReference type="RuleBase" id="RU361279"/>
    </source>
</evidence>
<dbReference type="InterPro" id="IPR037171">
    <property type="entry name" value="NagB/RpiA_transferase-like"/>
</dbReference>
<dbReference type="PANTHER" id="PTHR23407:SF1">
    <property type="entry name" value="5-FORMYLTETRAHYDROFOLATE CYCLO-LIGASE"/>
    <property type="match status" value="1"/>
</dbReference>
<dbReference type="PANTHER" id="PTHR23407">
    <property type="entry name" value="ATPASE INHIBITOR/5-FORMYLTETRAHYDROFOLATE CYCLO-LIGASE"/>
    <property type="match status" value="1"/>
</dbReference>
<dbReference type="NCBIfam" id="TIGR02727">
    <property type="entry name" value="MTHFS_bact"/>
    <property type="match status" value="1"/>
</dbReference>
<reference evidence="6" key="1">
    <citation type="journal article" date="2019" name="Int. J. Syst. Evol. Microbiol.">
        <title>The Global Catalogue of Microorganisms (GCM) 10K type strain sequencing project: providing services to taxonomists for standard genome sequencing and annotation.</title>
        <authorList>
            <consortium name="The Broad Institute Genomics Platform"/>
            <consortium name="The Broad Institute Genome Sequencing Center for Infectious Disease"/>
            <person name="Wu L."/>
            <person name="Ma J."/>
        </authorList>
    </citation>
    <scope>NUCLEOTIDE SEQUENCE [LARGE SCALE GENOMIC DNA]</scope>
    <source>
        <strain evidence="6">CCUG 50353</strain>
    </source>
</reference>
<keyword evidence="2 4" id="KW-0547">Nucleotide-binding</keyword>
<gene>
    <name evidence="5" type="ORF">ACFO0S_13860</name>
</gene>
<evidence type="ECO:0000313" key="6">
    <source>
        <dbReference type="Proteomes" id="UP001595733"/>
    </source>
</evidence>
<evidence type="ECO:0000256" key="3">
    <source>
        <dbReference type="ARBA" id="ARBA00022840"/>
    </source>
</evidence>
<evidence type="ECO:0000313" key="5">
    <source>
        <dbReference type="EMBL" id="MFC4356142.1"/>
    </source>
</evidence>
<dbReference type="PIRSF" id="PIRSF006806">
    <property type="entry name" value="FTHF_cligase"/>
    <property type="match status" value="1"/>
</dbReference>
<keyword evidence="3 4" id="KW-0067">ATP-binding</keyword>
<keyword evidence="6" id="KW-1185">Reference proteome</keyword>
<accession>A0ABV8UZF0</accession>
<comment type="catalytic activity">
    <reaction evidence="4">
        <text>(6S)-5-formyl-5,6,7,8-tetrahydrofolate + ATP = (6R)-5,10-methenyltetrahydrofolate + ADP + phosphate</text>
        <dbReference type="Rhea" id="RHEA:10488"/>
        <dbReference type="ChEBI" id="CHEBI:30616"/>
        <dbReference type="ChEBI" id="CHEBI:43474"/>
        <dbReference type="ChEBI" id="CHEBI:57455"/>
        <dbReference type="ChEBI" id="CHEBI:57457"/>
        <dbReference type="ChEBI" id="CHEBI:456216"/>
        <dbReference type="EC" id="6.3.3.2"/>
    </reaction>
</comment>
<dbReference type="SUPFAM" id="SSF100950">
    <property type="entry name" value="NagB/RpiA/CoA transferase-like"/>
    <property type="match status" value="1"/>
</dbReference>
<dbReference type="GO" id="GO:0030272">
    <property type="term" value="F:5-formyltetrahydrofolate cyclo-ligase activity"/>
    <property type="evidence" value="ECO:0007669"/>
    <property type="project" value="UniProtKB-EC"/>
</dbReference>
<protein>
    <recommendedName>
        <fullName evidence="4">5-formyltetrahydrofolate cyclo-ligase</fullName>
        <ecNumber evidence="4">6.3.3.2</ecNumber>
    </recommendedName>
</protein>
<proteinExistence type="inferred from homology"/>
<dbReference type="InterPro" id="IPR024185">
    <property type="entry name" value="FTHF_cligase-like_sf"/>
</dbReference>
<evidence type="ECO:0000256" key="1">
    <source>
        <dbReference type="ARBA" id="ARBA00010638"/>
    </source>
</evidence>
<dbReference type="InterPro" id="IPR002698">
    <property type="entry name" value="FTHF_cligase"/>
</dbReference>
<evidence type="ECO:0000256" key="2">
    <source>
        <dbReference type="ARBA" id="ARBA00022741"/>
    </source>
</evidence>
<keyword evidence="5" id="KW-0436">Ligase</keyword>
<dbReference type="RefSeq" id="WP_378142690.1">
    <property type="nucleotide sequence ID" value="NZ_JBHSEF010000026.1"/>
</dbReference>
<organism evidence="5 6">
    <name type="scientific">Chryseomicrobium palamuruense</name>
    <dbReference type="NCBI Taxonomy" id="682973"/>
    <lineage>
        <taxon>Bacteria</taxon>
        <taxon>Bacillati</taxon>
        <taxon>Bacillota</taxon>
        <taxon>Bacilli</taxon>
        <taxon>Bacillales</taxon>
        <taxon>Caryophanaceae</taxon>
        <taxon>Chryseomicrobium</taxon>
    </lineage>
</organism>
<dbReference type="Gene3D" id="3.40.50.10420">
    <property type="entry name" value="NagB/RpiA/CoA transferase-like"/>
    <property type="match status" value="1"/>
</dbReference>
<dbReference type="Pfam" id="PF01812">
    <property type="entry name" value="5-FTHF_cyc-lig"/>
    <property type="match status" value="1"/>
</dbReference>
<comment type="cofactor">
    <cofactor evidence="4">
        <name>Mg(2+)</name>
        <dbReference type="ChEBI" id="CHEBI:18420"/>
    </cofactor>
</comment>
<name>A0ABV8UZF0_9BACL</name>
<dbReference type="Proteomes" id="UP001595733">
    <property type="component" value="Unassembled WGS sequence"/>
</dbReference>
<sequence length="185" mass="21552">MKRQLRQQVLETLQLMTQEDYQRRSSRLHERLLLTISFTTTHMVGCTISRFPEPDTRALIEYFWKHDIPVAAPVSNPNTKEMTFYQIHSWEDVTEGYKGIQEPVADSNRVVTKEQFTHILVPGVIVDQNGYRIGFGGGFYDRFLMDCQVPTILLAFNEQVLFHDQIETHDIPVQLIVTETELIRP</sequence>
<comment type="caution">
    <text evidence="5">The sequence shown here is derived from an EMBL/GenBank/DDBJ whole genome shotgun (WGS) entry which is preliminary data.</text>
</comment>
<keyword evidence="4" id="KW-0479">Metal-binding</keyword>
<dbReference type="EC" id="6.3.3.2" evidence="4"/>
<comment type="similarity">
    <text evidence="1 4">Belongs to the 5-formyltetrahydrofolate cyclo-ligase family.</text>
</comment>
<dbReference type="EMBL" id="JBHSEF010000026">
    <property type="protein sequence ID" value="MFC4356142.1"/>
    <property type="molecule type" value="Genomic_DNA"/>
</dbReference>
<keyword evidence="4" id="KW-0460">Magnesium</keyword>